<accession>A0A849SHM7</accession>
<sequence length="252" mass="28338">MRRFAWLAIVASFACAALPFGGTTVHAASDPSAIAIANRVMAALGGADAWNSLPALEWTWQYVSNDSVKSERRHLWDKRSGWQRVEGVGRDGRPYVFTAQIDGPAEHAWIGGVAIQGDSLEKLGQRSRALWRNDSYWFLMPYKLLDPGCRLANAGDTTVAKTRYHRLALSFERVGDTPGDRYWVWVNAANARVERWDFLLQGDTRMGSWSWEDWQLQGGLMFAGVRRSERNQIRTVEVHPVSRVSPTAFTAP</sequence>
<name>A0A849SHM7_UNCEI</name>
<reference evidence="2 3" key="1">
    <citation type="submission" date="2020-04" db="EMBL/GenBank/DDBJ databases">
        <title>Metagenomic profiling of ammonia- and methane-oxidizing microorganisms in a Dutch drinking water treatment plant.</title>
        <authorList>
            <person name="Poghosyan L."/>
            <person name="Leucker S."/>
        </authorList>
    </citation>
    <scope>NUCLEOTIDE SEQUENCE [LARGE SCALE GENOMIC DNA]</scope>
    <source>
        <strain evidence="2">S-RSF-IL-03</strain>
    </source>
</reference>
<comment type="caution">
    <text evidence="2">The sequence shown here is derived from an EMBL/GenBank/DDBJ whole genome shotgun (WGS) entry which is preliminary data.</text>
</comment>
<feature type="chain" id="PRO_5032303048" description="DUF3047 domain-containing protein" evidence="1">
    <location>
        <begin position="28"/>
        <end position="252"/>
    </location>
</feature>
<proteinExistence type="predicted"/>
<feature type="signal peptide" evidence="1">
    <location>
        <begin position="1"/>
        <end position="27"/>
    </location>
</feature>
<evidence type="ECO:0000313" key="3">
    <source>
        <dbReference type="Proteomes" id="UP000580839"/>
    </source>
</evidence>
<evidence type="ECO:0000313" key="2">
    <source>
        <dbReference type="EMBL" id="NOT35238.1"/>
    </source>
</evidence>
<evidence type="ECO:0008006" key="4">
    <source>
        <dbReference type="Google" id="ProtNLM"/>
    </source>
</evidence>
<dbReference type="Proteomes" id="UP000580839">
    <property type="component" value="Unassembled WGS sequence"/>
</dbReference>
<dbReference type="AlphaFoldDB" id="A0A849SHM7"/>
<gene>
    <name evidence="2" type="ORF">HOP12_13915</name>
</gene>
<dbReference type="PROSITE" id="PS51257">
    <property type="entry name" value="PROKAR_LIPOPROTEIN"/>
    <property type="match status" value="1"/>
</dbReference>
<organism evidence="2 3">
    <name type="scientific">Eiseniibacteriota bacterium</name>
    <dbReference type="NCBI Taxonomy" id="2212470"/>
    <lineage>
        <taxon>Bacteria</taxon>
        <taxon>Candidatus Eiseniibacteriota</taxon>
    </lineage>
</organism>
<protein>
    <recommendedName>
        <fullName evidence="4">DUF3047 domain-containing protein</fullName>
    </recommendedName>
</protein>
<dbReference type="EMBL" id="JABFRW010000182">
    <property type="protein sequence ID" value="NOT35238.1"/>
    <property type="molecule type" value="Genomic_DNA"/>
</dbReference>
<evidence type="ECO:0000256" key="1">
    <source>
        <dbReference type="SAM" id="SignalP"/>
    </source>
</evidence>
<keyword evidence="1" id="KW-0732">Signal</keyword>